<dbReference type="SUPFAM" id="SSF51735">
    <property type="entry name" value="NAD(P)-binding Rossmann-fold domains"/>
    <property type="match status" value="1"/>
</dbReference>
<dbReference type="Proteomes" id="UP000288293">
    <property type="component" value="Unassembled WGS sequence"/>
</dbReference>
<dbReference type="PANTHER" id="PTHR15020">
    <property type="entry name" value="FLAVIN REDUCTASE-RELATED"/>
    <property type="match status" value="1"/>
</dbReference>
<comment type="caution">
    <text evidence="2">The sequence shown here is derived from an EMBL/GenBank/DDBJ whole genome shotgun (WGS) entry which is preliminary data.</text>
</comment>
<feature type="domain" description="NAD(P)-binding" evidence="1">
    <location>
        <begin position="7"/>
        <end position="191"/>
    </location>
</feature>
<proteinExistence type="predicted"/>
<evidence type="ECO:0000313" key="3">
    <source>
        <dbReference type="Proteomes" id="UP000288293"/>
    </source>
</evidence>
<dbReference type="InterPro" id="IPR036291">
    <property type="entry name" value="NAD(P)-bd_dom_sf"/>
</dbReference>
<dbReference type="PANTHER" id="PTHR15020:SF50">
    <property type="entry name" value="UPF0659 PROTEIN YMR090W"/>
    <property type="match status" value="1"/>
</dbReference>
<evidence type="ECO:0000259" key="1">
    <source>
        <dbReference type="Pfam" id="PF13460"/>
    </source>
</evidence>
<dbReference type="OrthoDB" id="9803892at2"/>
<evidence type="ECO:0000313" key="2">
    <source>
        <dbReference type="EMBL" id="RUO24078.1"/>
    </source>
</evidence>
<keyword evidence="3" id="KW-1185">Reference proteome</keyword>
<sequence length="214" mass="22673">MQVSVIGANGKIGKQLVAKLHQDPQHDVVALVRKQEQLDKLGEQGINACLLDLTASVADIAAALSGSDAVVFAAGSGASTEDDMTLRIDLDGAVKSIEAAQQAGIKRFVMVSAMQAHNRENWHPDLVPYFVAKHYADRELIRSGLAYTIVRPGALVDEEATGKVSIAGDLEPGSITRADVASVVHQLIDKPNTAGKAFDLINGDSPIEEAINKL</sequence>
<protein>
    <submittedName>
        <fullName evidence="2">NAD(P)-dependent oxidoreductase</fullName>
    </submittedName>
</protein>
<dbReference type="InterPro" id="IPR016040">
    <property type="entry name" value="NAD(P)-bd_dom"/>
</dbReference>
<dbReference type="Pfam" id="PF13460">
    <property type="entry name" value="NAD_binding_10"/>
    <property type="match status" value="1"/>
</dbReference>
<dbReference type="EMBL" id="PIPL01000003">
    <property type="protein sequence ID" value="RUO24078.1"/>
    <property type="molecule type" value="Genomic_DNA"/>
</dbReference>
<accession>A0A432W413</accession>
<reference evidence="2 3" key="1">
    <citation type="journal article" date="2011" name="Front. Microbiol.">
        <title>Genomic signatures of strain selection and enhancement in Bacillus atrophaeus var. globigii, a historical biowarfare simulant.</title>
        <authorList>
            <person name="Gibbons H.S."/>
            <person name="Broomall S.M."/>
            <person name="McNew L.A."/>
            <person name="Daligault H."/>
            <person name="Chapman C."/>
            <person name="Bruce D."/>
            <person name="Karavis M."/>
            <person name="Krepps M."/>
            <person name="McGregor P.A."/>
            <person name="Hong C."/>
            <person name="Park K.H."/>
            <person name="Akmal A."/>
            <person name="Feldman A."/>
            <person name="Lin J.S."/>
            <person name="Chang W.E."/>
            <person name="Higgs B.W."/>
            <person name="Demirev P."/>
            <person name="Lindquist J."/>
            <person name="Liem A."/>
            <person name="Fochler E."/>
            <person name="Read T.D."/>
            <person name="Tapia R."/>
            <person name="Johnson S."/>
            <person name="Bishop-Lilly K.A."/>
            <person name="Detter C."/>
            <person name="Han C."/>
            <person name="Sozhamannan S."/>
            <person name="Rosenzweig C.N."/>
            <person name="Skowronski E.W."/>
        </authorList>
    </citation>
    <scope>NUCLEOTIDE SEQUENCE [LARGE SCALE GENOMIC DNA]</scope>
    <source>
        <strain evidence="2 3">MLST1</strain>
    </source>
</reference>
<gene>
    <name evidence="2" type="ORF">CWE09_13120</name>
</gene>
<dbReference type="CDD" id="cd05243">
    <property type="entry name" value="SDR_a5"/>
    <property type="match status" value="1"/>
</dbReference>
<dbReference type="AlphaFoldDB" id="A0A432W413"/>
<name>A0A432W413_9GAMM</name>
<organism evidence="2 3">
    <name type="scientific">Aliidiomarina minuta</name>
    <dbReference type="NCBI Taxonomy" id="880057"/>
    <lineage>
        <taxon>Bacteria</taxon>
        <taxon>Pseudomonadati</taxon>
        <taxon>Pseudomonadota</taxon>
        <taxon>Gammaproteobacteria</taxon>
        <taxon>Alteromonadales</taxon>
        <taxon>Idiomarinaceae</taxon>
        <taxon>Aliidiomarina</taxon>
    </lineage>
</organism>
<dbReference type="Gene3D" id="3.40.50.720">
    <property type="entry name" value="NAD(P)-binding Rossmann-like Domain"/>
    <property type="match status" value="1"/>
</dbReference>